<proteinExistence type="inferred from homology"/>
<feature type="region of interest" description="Disordered" evidence="7">
    <location>
        <begin position="196"/>
        <end position="230"/>
    </location>
</feature>
<dbReference type="InterPro" id="IPR025220">
    <property type="entry name" value="NFRKB_WH_1"/>
</dbReference>
<keyword evidence="8" id="KW-0812">Transmembrane</keyword>
<dbReference type="GO" id="GO:0002020">
    <property type="term" value="F:protease binding"/>
    <property type="evidence" value="ECO:0007669"/>
    <property type="project" value="TreeGrafter"/>
</dbReference>
<feature type="region of interest" description="Disordered" evidence="7">
    <location>
        <begin position="310"/>
        <end position="342"/>
    </location>
</feature>
<dbReference type="PANTHER" id="PTHR13052:SF3">
    <property type="entry name" value="NUCLEAR FACTOR RELATED TO KAPPA-B-BINDING PROTEIN"/>
    <property type="match status" value="1"/>
</dbReference>
<dbReference type="Pfam" id="PF14465">
    <property type="entry name" value="WHD_1st_NFRKB"/>
    <property type="match status" value="1"/>
</dbReference>
<reference evidence="10" key="3">
    <citation type="submission" date="2025-09" db="UniProtKB">
        <authorList>
            <consortium name="Ensembl"/>
        </authorList>
    </citation>
    <scope>IDENTIFICATION</scope>
</reference>
<reference evidence="10" key="2">
    <citation type="submission" date="2025-08" db="UniProtKB">
        <authorList>
            <consortium name="Ensembl"/>
        </authorList>
    </citation>
    <scope>IDENTIFICATION</scope>
</reference>
<evidence type="ECO:0000256" key="2">
    <source>
        <dbReference type="ARBA" id="ARBA00023125"/>
    </source>
</evidence>
<reference evidence="10" key="1">
    <citation type="submission" date="2021-04" db="EMBL/GenBank/DDBJ databases">
        <authorList>
            <consortium name="Wellcome Sanger Institute Data Sharing"/>
        </authorList>
    </citation>
    <scope>NUCLEOTIDE SEQUENCE [LARGE SCALE GENOMIC DNA]</scope>
</reference>
<keyword evidence="3" id="KW-0539">Nucleus</keyword>
<dbReference type="GeneTree" id="ENSGT00390000016213"/>
<feature type="region of interest" description="Disordered" evidence="7">
    <location>
        <begin position="643"/>
        <end position="671"/>
    </location>
</feature>
<dbReference type="GO" id="GO:0031011">
    <property type="term" value="C:Ino80 complex"/>
    <property type="evidence" value="ECO:0007669"/>
    <property type="project" value="InterPro"/>
</dbReference>
<evidence type="ECO:0000313" key="10">
    <source>
        <dbReference type="Ensembl" id="ENSSAUP00010004815.1"/>
    </source>
</evidence>
<dbReference type="InterPro" id="IPR038106">
    <property type="entry name" value="NFRKB_winged_sf"/>
</dbReference>
<dbReference type="GO" id="GO:0051052">
    <property type="term" value="P:regulation of DNA metabolic process"/>
    <property type="evidence" value="ECO:0007669"/>
    <property type="project" value="UniProtKB-ARBA"/>
</dbReference>
<dbReference type="PANTHER" id="PTHR13052">
    <property type="entry name" value="NFRKB-RELATED"/>
    <property type="match status" value="1"/>
</dbReference>
<dbReference type="AlphaFoldDB" id="A0A671TU19"/>
<keyword evidence="2" id="KW-0238">DNA-binding</keyword>
<feature type="compositionally biased region" description="Basic residues" evidence="7">
    <location>
        <begin position="310"/>
        <end position="319"/>
    </location>
</feature>
<evidence type="ECO:0000256" key="6">
    <source>
        <dbReference type="ARBA" id="ARBA00076275"/>
    </source>
</evidence>
<feature type="transmembrane region" description="Helical" evidence="8">
    <location>
        <begin position="1217"/>
        <end position="1236"/>
    </location>
</feature>
<protein>
    <recommendedName>
        <fullName evidence="5">Nuclear factor related to kappa-B-binding protein</fullName>
    </recommendedName>
    <alternativeName>
        <fullName evidence="6">DNA-binding protein R kappa-B</fullName>
    </alternativeName>
</protein>
<dbReference type="GO" id="GO:0045935">
    <property type="term" value="P:positive regulation of nucleobase-containing compound metabolic process"/>
    <property type="evidence" value="ECO:0007669"/>
    <property type="project" value="UniProtKB-ARBA"/>
</dbReference>
<dbReference type="GO" id="GO:0033044">
    <property type="term" value="P:regulation of chromosome organization"/>
    <property type="evidence" value="ECO:0007669"/>
    <property type="project" value="UniProtKB-ARBA"/>
</dbReference>
<keyword evidence="8" id="KW-0472">Membrane</keyword>
<evidence type="ECO:0000256" key="3">
    <source>
        <dbReference type="ARBA" id="ARBA00023242"/>
    </source>
</evidence>
<comment type="subcellular location">
    <subcellularLocation>
        <location evidence="1">Nucleus</location>
    </subcellularLocation>
</comment>
<evidence type="ECO:0000256" key="4">
    <source>
        <dbReference type="ARBA" id="ARBA00060988"/>
    </source>
</evidence>
<gene>
    <name evidence="10" type="primary">NFRKB</name>
    <name evidence="10" type="synonym">nfrkb</name>
</gene>
<dbReference type="Ensembl" id="ENSSAUT00010005198.1">
    <property type="protein sequence ID" value="ENSSAUP00010004815.1"/>
    <property type="gene ID" value="ENSSAUG00010002458.1"/>
</dbReference>
<evidence type="ECO:0000313" key="11">
    <source>
        <dbReference type="Proteomes" id="UP000472265"/>
    </source>
</evidence>
<dbReference type="InterPro" id="IPR057748">
    <property type="entry name" value="NFRKB_WH_2"/>
</dbReference>
<evidence type="ECO:0000259" key="9">
    <source>
        <dbReference type="PROSITE" id="PS51916"/>
    </source>
</evidence>
<organism evidence="10 11">
    <name type="scientific">Sparus aurata</name>
    <name type="common">Gilthead sea bream</name>
    <dbReference type="NCBI Taxonomy" id="8175"/>
    <lineage>
        <taxon>Eukaryota</taxon>
        <taxon>Metazoa</taxon>
        <taxon>Chordata</taxon>
        <taxon>Craniata</taxon>
        <taxon>Vertebrata</taxon>
        <taxon>Euteleostomi</taxon>
        <taxon>Actinopterygii</taxon>
        <taxon>Neopterygii</taxon>
        <taxon>Teleostei</taxon>
        <taxon>Neoteleostei</taxon>
        <taxon>Acanthomorphata</taxon>
        <taxon>Eupercaria</taxon>
        <taxon>Spariformes</taxon>
        <taxon>Sparidae</taxon>
        <taxon>Sparus</taxon>
    </lineage>
</organism>
<dbReference type="Proteomes" id="UP000472265">
    <property type="component" value="Chromosome 13"/>
</dbReference>
<evidence type="ECO:0000256" key="7">
    <source>
        <dbReference type="SAM" id="MobiDB-lite"/>
    </source>
</evidence>
<dbReference type="InterPro" id="IPR044867">
    <property type="entry name" value="DEUBAD_dom"/>
</dbReference>
<sequence length="1237" mass="135350">MDALTHMLTDPLDPKEENDGQITEECMLGNCRVNLPEDLLEDPEIFFSVMSESTWSEVLSDSQRQHLRQFLPQFPDNNVAEQDSTISDLFNNRDFNFGNPLHLAQKLFRDGYFNPEVVKYRQLCAESQRKRQLYSLQQYYHRLLKQILVSRKELLEFAVHNGLDFPPKRKLPSKTHAEMREPRVRRRLSRILKEVKTECGDSNASSDDDDISLWTPAPQSPSSPTPTISLRVLPSLSTQDMKTTEKIDLGERDLKAMLQNHREKRKRQPDHPDLMTSDIHLGDILSRTNIGRKGTMPLFDLSLPKKKIKDERKKKKMRTIKVESEDPCETLAPSDTPSAPPANIINSLPDTPSTPLPNIKEDPVMVEEIAVSFFSLLENILRTEHLSSTSMLEDKVQLWQSSPASSLNVWFSAVPCWSDLVLQALQFLAGETKDGMMALPSGFSPFVEFSDDTQQWRWIGPTQDTEKDVSALCQLCSSTDYVVRPSTGDERQVFQIQEQQRYNQPHKAFTFRMHGFESVVGPVKGVFDKEMSLNKAREHTLLRSDRPPYVTILSLVRDAAARLPNGEGTRAEICELLKDSQFLAPDVTSAQVNTVVSGALDRLHYEKDPCVKYDIGRKLWIYLHRSRSQEEFERIHQAQAAAAKARKALQQKPKPASNHHSNKDRSPGYNQIQPRVSVTQDFFRLINTVQYMHPCFIRLFCIASAPFCSSSVLLVSPPSLPQLGAILPSSQAAPTVSQPVTSQHAARIVSHLAAGSLPQVRVVSTQSGLVSTAGTLFFIVVHIVNAVVSVPLRSQSASSPVHVPTTLSVSAVAVAKPQAGSPGSPANNPTSPAVLQGVASPNIKQVSITGQLGMKTAGGAAIPITATNLRIQGKDVLRLPPSSITTDAKGQTVLRITPDMMATLAKSPVATVKLTPDFLSTATTGSKSISATLHVTSPHPSASSASVATSCTGEVQTTKAGTVASTLLKAAGDTAIRLMPTLAVTVADQKSRTFSTVSSPDKSGATIRIMPGLGVIPQKQGQTITMTTTTGGKPLTASTCANVVTMAASVVAAAKGITVAPGASGSPLTLGTATATVRQVPASVVTTTTVRGLGKLPARITVPLSVLNQPLKSKSVVTTPIVKGSLNTNISSLGRNIILTTMPAGTKLIAGNKPVSFVTAQQFQQLQQQGQATQVGLYFTFFMLQKSFVKKWGFTFYKNCSLNTFSSITLCCYYTRLSYVIITTKCFFFFFLFVFYS</sequence>
<dbReference type="Gene3D" id="1.10.10.2430">
    <property type="entry name" value="NFRKB winged helix-like domain"/>
    <property type="match status" value="1"/>
</dbReference>
<dbReference type="GO" id="GO:0003677">
    <property type="term" value="F:DNA binding"/>
    <property type="evidence" value="ECO:0007669"/>
    <property type="project" value="UniProtKB-KW"/>
</dbReference>
<dbReference type="PROSITE" id="PS51916">
    <property type="entry name" value="DEUBAD"/>
    <property type="match status" value="1"/>
</dbReference>
<dbReference type="FunFam" id="1.10.10.2430:FF:000001">
    <property type="entry name" value="Nuclear factor related to kappaB binding protein"/>
    <property type="match status" value="1"/>
</dbReference>
<keyword evidence="11" id="KW-1185">Reference proteome</keyword>
<dbReference type="Pfam" id="PF25793">
    <property type="entry name" value="WHD_2nd_NFRKB"/>
    <property type="match status" value="1"/>
</dbReference>
<accession>A0A671TU19</accession>
<dbReference type="GO" id="GO:0010604">
    <property type="term" value="P:positive regulation of macromolecule metabolic process"/>
    <property type="evidence" value="ECO:0007669"/>
    <property type="project" value="UniProtKB-ARBA"/>
</dbReference>
<name>A0A671TU19_SPAAU</name>
<feature type="domain" description="DEUBAD" evidence="9">
    <location>
        <begin position="36"/>
        <end position="153"/>
    </location>
</feature>
<evidence type="ECO:0000256" key="1">
    <source>
        <dbReference type="ARBA" id="ARBA00004123"/>
    </source>
</evidence>
<comment type="similarity">
    <text evidence="4">Belongs to the NFRKB family.</text>
</comment>
<keyword evidence="8" id="KW-1133">Transmembrane helix</keyword>
<dbReference type="CDD" id="cd21865">
    <property type="entry name" value="DEUBAD_NFRKB"/>
    <property type="match status" value="1"/>
</dbReference>
<dbReference type="InterPro" id="IPR024867">
    <property type="entry name" value="NFRKB"/>
</dbReference>
<evidence type="ECO:0000256" key="5">
    <source>
        <dbReference type="ARBA" id="ARBA00070975"/>
    </source>
</evidence>
<evidence type="ECO:0000256" key="8">
    <source>
        <dbReference type="SAM" id="Phobius"/>
    </source>
</evidence>